<dbReference type="EnsemblMetazoa" id="PPA45888.1">
    <property type="protein sequence ID" value="PPA45888.1"/>
    <property type="gene ID" value="WBGene00284257"/>
</dbReference>
<evidence type="ECO:0000313" key="3">
    <source>
        <dbReference type="Proteomes" id="UP000005239"/>
    </source>
</evidence>
<proteinExistence type="predicted"/>
<organism evidence="2 3">
    <name type="scientific">Pristionchus pacificus</name>
    <name type="common">Parasitic nematode worm</name>
    <dbReference type="NCBI Taxonomy" id="54126"/>
    <lineage>
        <taxon>Eukaryota</taxon>
        <taxon>Metazoa</taxon>
        <taxon>Ecdysozoa</taxon>
        <taxon>Nematoda</taxon>
        <taxon>Chromadorea</taxon>
        <taxon>Rhabditida</taxon>
        <taxon>Rhabditina</taxon>
        <taxon>Diplogasteromorpha</taxon>
        <taxon>Diplogasteroidea</taxon>
        <taxon>Neodiplogasteridae</taxon>
        <taxon>Pristionchus</taxon>
    </lineage>
</organism>
<name>A0A2A6C0M6_PRIPA</name>
<protein>
    <submittedName>
        <fullName evidence="2">Uncharacterized protein</fullName>
    </submittedName>
</protein>
<reference evidence="2" key="2">
    <citation type="submission" date="2022-06" db="UniProtKB">
        <authorList>
            <consortium name="EnsemblMetazoa"/>
        </authorList>
    </citation>
    <scope>IDENTIFICATION</scope>
    <source>
        <strain evidence="2">PS312</strain>
    </source>
</reference>
<evidence type="ECO:0000256" key="1">
    <source>
        <dbReference type="SAM" id="MobiDB-lite"/>
    </source>
</evidence>
<keyword evidence="3" id="KW-1185">Reference proteome</keyword>
<evidence type="ECO:0000313" key="2">
    <source>
        <dbReference type="EnsemblMetazoa" id="PPA45888.1"/>
    </source>
</evidence>
<dbReference type="Proteomes" id="UP000005239">
    <property type="component" value="Unassembled WGS sequence"/>
</dbReference>
<dbReference type="AlphaFoldDB" id="A0A2A6C0M6"/>
<accession>A0A2A6C0M6</accession>
<accession>A0A8R1V4X2</accession>
<reference evidence="3" key="1">
    <citation type="journal article" date="2008" name="Nat. Genet.">
        <title>The Pristionchus pacificus genome provides a unique perspective on nematode lifestyle and parasitism.</title>
        <authorList>
            <person name="Dieterich C."/>
            <person name="Clifton S.W."/>
            <person name="Schuster L.N."/>
            <person name="Chinwalla A."/>
            <person name="Delehaunty K."/>
            <person name="Dinkelacker I."/>
            <person name="Fulton L."/>
            <person name="Fulton R."/>
            <person name="Godfrey J."/>
            <person name="Minx P."/>
            <person name="Mitreva M."/>
            <person name="Roeseler W."/>
            <person name="Tian H."/>
            <person name="Witte H."/>
            <person name="Yang S.P."/>
            <person name="Wilson R.K."/>
            <person name="Sommer R.J."/>
        </authorList>
    </citation>
    <scope>NUCLEOTIDE SEQUENCE [LARGE SCALE GENOMIC DNA]</scope>
    <source>
        <strain evidence="3">PS312</strain>
    </source>
</reference>
<gene>
    <name evidence="2" type="primary">WBGene00284257</name>
</gene>
<sequence>MGKEPDDQHQFSGLGATSQGNAQPHQGGERADGMKSAIWWSLRELGRIPKSYRRMSNSSSTSAYDSSDSARMAVLVETGQLGFPKIPCLPKPRVRFATSCQLCRLSGPATQ</sequence>
<feature type="region of interest" description="Disordered" evidence="1">
    <location>
        <begin position="1"/>
        <end position="33"/>
    </location>
</feature>
<feature type="compositionally biased region" description="Polar residues" evidence="1">
    <location>
        <begin position="15"/>
        <end position="24"/>
    </location>
</feature>